<organism evidence="3 4">
    <name type="scientific">Ruicaihuangia caeni</name>
    <dbReference type="NCBI Taxonomy" id="3042517"/>
    <lineage>
        <taxon>Bacteria</taxon>
        <taxon>Bacillati</taxon>
        <taxon>Actinomycetota</taxon>
        <taxon>Actinomycetes</taxon>
        <taxon>Micrococcales</taxon>
        <taxon>Microbacteriaceae</taxon>
        <taxon>Ruicaihuangia</taxon>
    </lineage>
</organism>
<dbReference type="PROSITE" id="PS50011">
    <property type="entry name" value="PROTEIN_KINASE_DOM"/>
    <property type="match status" value="1"/>
</dbReference>
<evidence type="ECO:0000256" key="1">
    <source>
        <dbReference type="SAM" id="MobiDB-lite"/>
    </source>
</evidence>
<dbReference type="Gene3D" id="1.10.510.10">
    <property type="entry name" value="Transferase(Phosphotransferase) domain 1"/>
    <property type="match status" value="1"/>
</dbReference>
<dbReference type="EMBL" id="JASATX010000001">
    <property type="protein sequence ID" value="MDI2098010.1"/>
    <property type="molecule type" value="Genomic_DNA"/>
</dbReference>
<dbReference type="GO" id="GO:0005524">
    <property type="term" value="F:ATP binding"/>
    <property type="evidence" value="ECO:0007669"/>
    <property type="project" value="InterPro"/>
</dbReference>
<comment type="caution">
    <text evidence="3">The sequence shown here is derived from an EMBL/GenBank/DDBJ whole genome shotgun (WGS) entry which is preliminary data.</text>
</comment>
<evidence type="ECO:0000313" key="4">
    <source>
        <dbReference type="Proteomes" id="UP001321506"/>
    </source>
</evidence>
<evidence type="ECO:0000259" key="2">
    <source>
        <dbReference type="PROSITE" id="PS50011"/>
    </source>
</evidence>
<evidence type="ECO:0000313" key="3">
    <source>
        <dbReference type="EMBL" id="MDI2098010.1"/>
    </source>
</evidence>
<protein>
    <recommendedName>
        <fullName evidence="2">Protein kinase domain-containing protein</fullName>
    </recommendedName>
</protein>
<accession>A0AAW6T9H3</accession>
<dbReference type="RefSeq" id="WP_281487777.1">
    <property type="nucleotide sequence ID" value="NZ_JASATX010000001.1"/>
</dbReference>
<dbReference type="InterPro" id="IPR000719">
    <property type="entry name" value="Prot_kinase_dom"/>
</dbReference>
<dbReference type="AlphaFoldDB" id="A0AAW6T9H3"/>
<dbReference type="InterPro" id="IPR011009">
    <property type="entry name" value="Kinase-like_dom_sf"/>
</dbReference>
<dbReference type="GO" id="GO:0004672">
    <property type="term" value="F:protein kinase activity"/>
    <property type="evidence" value="ECO:0007669"/>
    <property type="project" value="InterPro"/>
</dbReference>
<dbReference type="Proteomes" id="UP001321506">
    <property type="component" value="Unassembled WGS sequence"/>
</dbReference>
<reference evidence="3 4" key="1">
    <citation type="submission" date="2023-04" db="EMBL/GenBank/DDBJ databases">
        <title>Klugiella caeni sp. nov. isolated from the sludge of biochemical tank.</title>
        <authorList>
            <person name="Geng K."/>
        </authorList>
    </citation>
    <scope>NUCLEOTIDE SEQUENCE [LARGE SCALE GENOMIC DNA]</scope>
    <source>
        <strain evidence="3 4">YN-L-19</strain>
    </source>
</reference>
<feature type="region of interest" description="Disordered" evidence="1">
    <location>
        <begin position="239"/>
        <end position="265"/>
    </location>
</feature>
<name>A0AAW6T9H3_9MICO</name>
<feature type="domain" description="Protein kinase" evidence="2">
    <location>
        <begin position="27"/>
        <end position="331"/>
    </location>
</feature>
<sequence length="551" mass="57088">MRSPDGNPGVLDLSAPAGGPLRTIGGYRVVGELGMGLRCQVLLGIAPGEAPVALKVPRTRAAAAAAEAELAVLGHGPLTRAVPLLDVSSLDYGVPVLVFDRLERGTLSGLLAVRGHLTLGEAVTVFAPIAAALAELHELGISHGAIDATHIGLDRHGAPYLLGWGSSRQTVVSGRAAAIDHRDRSFADRDALLTLLLESIDAESAASLSPPPRSLGDFGAWLHRAALAAPVDFERHAPGVDASAAGHHPHPLLSGQFAPGGAGMAERADAGGAAALMRTAFSASAQSRAQQPVEPVLRERVSFVPPPQSEEARARASLLGALLEWPDRAWNSIAGFRRSNREGGETSGTDARSLFAARLYDVRARWMALSGRSRILGVAGAAATLAAAVLLLQPGDEGGERMSSAGQSVESLGPDAHSSPVPSAPEGDPIIGGDDPVAAAALLLAARQECFREAQRSCLRAVVEPGSSAERSDALGMDQVINGGRPEPELLPEARLELVDDYGDSALVALRAGNVLKAVEPPAAAKTPTASVLMVRTEAGWRFRAYFDASE</sequence>
<gene>
    <name evidence="3" type="ORF">QF206_03385</name>
</gene>
<proteinExistence type="predicted"/>
<keyword evidence="4" id="KW-1185">Reference proteome</keyword>
<feature type="region of interest" description="Disordered" evidence="1">
    <location>
        <begin position="397"/>
        <end position="428"/>
    </location>
</feature>
<dbReference type="SUPFAM" id="SSF56112">
    <property type="entry name" value="Protein kinase-like (PK-like)"/>
    <property type="match status" value="1"/>
</dbReference>